<evidence type="ECO:0000313" key="3">
    <source>
        <dbReference type="EMBL" id="MCP2310342.1"/>
    </source>
</evidence>
<dbReference type="Pfam" id="PF00080">
    <property type="entry name" value="Sod_Cu"/>
    <property type="match status" value="1"/>
</dbReference>
<proteinExistence type="inferred from homology"/>
<feature type="domain" description="Superoxide dismutase copper/zinc binding" evidence="2">
    <location>
        <begin position="56"/>
        <end position="178"/>
    </location>
</feature>
<dbReference type="SUPFAM" id="SSF49329">
    <property type="entry name" value="Cu,Zn superoxide dismutase-like"/>
    <property type="match status" value="1"/>
</dbReference>
<accession>A0ABT1IYV4</accession>
<dbReference type="EMBL" id="JAMZDX010000003">
    <property type="protein sequence ID" value="MCP2310342.1"/>
    <property type="molecule type" value="Genomic_DNA"/>
</dbReference>
<dbReference type="EC" id="1.15.1.1" evidence="3"/>
<evidence type="ECO:0000259" key="2">
    <source>
        <dbReference type="Pfam" id="PF00080"/>
    </source>
</evidence>
<organism evidence="3 4">
    <name type="scientific">Kitasatospora paracochleata</name>
    <dbReference type="NCBI Taxonomy" id="58354"/>
    <lineage>
        <taxon>Bacteria</taxon>
        <taxon>Bacillati</taxon>
        <taxon>Actinomycetota</taxon>
        <taxon>Actinomycetes</taxon>
        <taxon>Kitasatosporales</taxon>
        <taxon>Streptomycetaceae</taxon>
        <taxon>Kitasatospora</taxon>
    </lineage>
</organism>
<dbReference type="RefSeq" id="WP_253798186.1">
    <property type="nucleotide sequence ID" value="NZ_BAAAUB010000028.1"/>
</dbReference>
<evidence type="ECO:0000256" key="1">
    <source>
        <dbReference type="ARBA" id="ARBA00010457"/>
    </source>
</evidence>
<reference evidence="3 4" key="1">
    <citation type="submission" date="2022-06" db="EMBL/GenBank/DDBJ databases">
        <title>Sequencing the genomes of 1000 actinobacteria strains.</title>
        <authorList>
            <person name="Klenk H.-P."/>
        </authorList>
    </citation>
    <scope>NUCLEOTIDE SEQUENCE [LARGE SCALE GENOMIC DNA]</scope>
    <source>
        <strain evidence="3 4">DSM 41656</strain>
    </source>
</reference>
<keyword evidence="3" id="KW-0560">Oxidoreductase</keyword>
<keyword evidence="4" id="KW-1185">Reference proteome</keyword>
<dbReference type="GO" id="GO:0004784">
    <property type="term" value="F:superoxide dismutase activity"/>
    <property type="evidence" value="ECO:0007669"/>
    <property type="project" value="UniProtKB-EC"/>
</dbReference>
<comment type="similarity">
    <text evidence="1">Belongs to the Cu-Zn superoxide dismutase family.</text>
</comment>
<gene>
    <name evidence="3" type="ORF">FHR36_003475</name>
</gene>
<dbReference type="Proteomes" id="UP001206483">
    <property type="component" value="Unassembled WGS sequence"/>
</dbReference>
<dbReference type="InterPro" id="IPR036423">
    <property type="entry name" value="SOD-like_Cu/Zn_dom_sf"/>
</dbReference>
<comment type="caution">
    <text evidence="3">The sequence shown here is derived from an EMBL/GenBank/DDBJ whole genome shotgun (WGS) entry which is preliminary data.</text>
</comment>
<dbReference type="Gene3D" id="2.60.40.200">
    <property type="entry name" value="Superoxide dismutase, copper/zinc binding domain"/>
    <property type="match status" value="1"/>
</dbReference>
<evidence type="ECO:0000313" key="4">
    <source>
        <dbReference type="Proteomes" id="UP001206483"/>
    </source>
</evidence>
<dbReference type="InterPro" id="IPR001424">
    <property type="entry name" value="SOD_Cu_Zn_dom"/>
</dbReference>
<sequence>MPLPPAASLLPLVLVPVLSPPMVVDARFDRADGFAPAAAVSHVTDLVPYGSHVRVTVTRGPGRTTVALAVEGLAPRHEFPAHVHTGRCGLDPAASGPHYQDRVDAAQPSADSAYADGDNELRLTLRTNADGAGRTQTTVPWTFRPDEAHSLVLHAGRQSGGHQPTRAYQSTDRAACVNVDF</sequence>
<name>A0ABT1IYV4_9ACTN</name>
<protein>
    <submittedName>
        <fullName evidence="3">Cu-Zn family superoxide dismutase</fullName>
        <ecNumber evidence="3">1.15.1.1</ecNumber>
    </submittedName>
</protein>